<evidence type="ECO:0000256" key="4">
    <source>
        <dbReference type="ARBA" id="ARBA00023136"/>
    </source>
</evidence>
<feature type="transmembrane region" description="Helical" evidence="6">
    <location>
        <begin position="387"/>
        <end position="410"/>
    </location>
</feature>
<dbReference type="AlphaFoldDB" id="A0AAV4AMM6"/>
<feature type="transmembrane region" description="Helical" evidence="6">
    <location>
        <begin position="456"/>
        <end position="479"/>
    </location>
</feature>
<dbReference type="GO" id="GO:0006820">
    <property type="term" value="P:monoatomic anion transport"/>
    <property type="evidence" value="ECO:0007669"/>
    <property type="project" value="TreeGrafter"/>
</dbReference>
<dbReference type="GO" id="GO:0022857">
    <property type="term" value="F:transmembrane transporter activity"/>
    <property type="evidence" value="ECO:0007669"/>
    <property type="project" value="InterPro"/>
</dbReference>
<keyword evidence="9" id="KW-1185">Reference proteome</keyword>
<feature type="transmembrane region" description="Helical" evidence="6">
    <location>
        <begin position="257"/>
        <end position="279"/>
    </location>
</feature>
<feature type="transmembrane region" description="Helical" evidence="6">
    <location>
        <begin position="197"/>
        <end position="216"/>
    </location>
</feature>
<evidence type="ECO:0000256" key="2">
    <source>
        <dbReference type="ARBA" id="ARBA00022692"/>
    </source>
</evidence>
<accession>A0AAV4AMM6</accession>
<keyword evidence="3 6" id="KW-1133">Transmembrane helix</keyword>
<evidence type="ECO:0000313" key="8">
    <source>
        <dbReference type="EMBL" id="GFO08145.1"/>
    </source>
</evidence>
<feature type="transmembrane region" description="Helical" evidence="6">
    <location>
        <begin position="524"/>
        <end position="543"/>
    </location>
</feature>
<feature type="transmembrane region" description="Helical" evidence="6">
    <location>
        <begin position="360"/>
        <end position="381"/>
    </location>
</feature>
<comment type="subcellular location">
    <subcellularLocation>
        <location evidence="1">Membrane</location>
        <topology evidence="1">Multi-pass membrane protein</topology>
    </subcellularLocation>
</comment>
<feature type="region of interest" description="Disordered" evidence="5">
    <location>
        <begin position="659"/>
        <end position="707"/>
    </location>
</feature>
<dbReference type="SUPFAM" id="SSF103473">
    <property type="entry name" value="MFS general substrate transporter"/>
    <property type="match status" value="1"/>
</dbReference>
<dbReference type="Gene3D" id="1.20.1250.20">
    <property type="entry name" value="MFS general substrate transporter like domains"/>
    <property type="match status" value="2"/>
</dbReference>
<dbReference type="GO" id="GO:0005840">
    <property type="term" value="C:ribosome"/>
    <property type="evidence" value="ECO:0007669"/>
    <property type="project" value="UniProtKB-KW"/>
</dbReference>
<keyword evidence="4 6" id="KW-0472">Membrane</keyword>
<dbReference type="InterPro" id="IPR020846">
    <property type="entry name" value="MFS_dom"/>
</dbReference>
<dbReference type="Proteomes" id="UP000735302">
    <property type="component" value="Unassembled WGS sequence"/>
</dbReference>
<feature type="transmembrane region" description="Helical" evidence="6">
    <location>
        <begin position="291"/>
        <end position="309"/>
    </location>
</feature>
<feature type="transmembrane region" description="Helical" evidence="6">
    <location>
        <begin position="491"/>
        <end position="512"/>
    </location>
</feature>
<dbReference type="InterPro" id="IPR036259">
    <property type="entry name" value="MFS_trans_sf"/>
</dbReference>
<feature type="transmembrane region" description="Helical" evidence="6">
    <location>
        <begin position="168"/>
        <end position="185"/>
    </location>
</feature>
<gene>
    <name evidence="8" type="ORF">PoB_003465000</name>
</gene>
<dbReference type="InterPro" id="IPR050382">
    <property type="entry name" value="MFS_Na/Anion_cotransporter"/>
</dbReference>
<feature type="compositionally biased region" description="Polar residues" evidence="5">
    <location>
        <begin position="666"/>
        <end position="676"/>
    </location>
</feature>
<dbReference type="Pfam" id="PF07690">
    <property type="entry name" value="MFS_1"/>
    <property type="match status" value="1"/>
</dbReference>
<name>A0AAV4AMM6_9GAST</name>
<dbReference type="GO" id="GO:0016020">
    <property type="term" value="C:membrane"/>
    <property type="evidence" value="ECO:0007669"/>
    <property type="project" value="UniProtKB-SubCell"/>
</dbReference>
<organism evidence="8 9">
    <name type="scientific">Plakobranchus ocellatus</name>
    <dbReference type="NCBI Taxonomy" id="259542"/>
    <lineage>
        <taxon>Eukaryota</taxon>
        <taxon>Metazoa</taxon>
        <taxon>Spiralia</taxon>
        <taxon>Lophotrochozoa</taxon>
        <taxon>Mollusca</taxon>
        <taxon>Gastropoda</taxon>
        <taxon>Heterobranchia</taxon>
        <taxon>Euthyneura</taxon>
        <taxon>Panpulmonata</taxon>
        <taxon>Sacoglossa</taxon>
        <taxon>Placobranchoidea</taxon>
        <taxon>Plakobranchidae</taxon>
        <taxon>Plakobranchus</taxon>
    </lineage>
</organism>
<feature type="domain" description="Major facilitator superfamily (MFS) profile" evidence="7">
    <location>
        <begin position="109"/>
        <end position="548"/>
    </location>
</feature>
<evidence type="ECO:0000256" key="6">
    <source>
        <dbReference type="SAM" id="Phobius"/>
    </source>
</evidence>
<dbReference type="InterPro" id="IPR011701">
    <property type="entry name" value="MFS"/>
</dbReference>
<evidence type="ECO:0000256" key="5">
    <source>
        <dbReference type="SAM" id="MobiDB-lite"/>
    </source>
</evidence>
<feature type="transmembrane region" description="Helical" evidence="6">
    <location>
        <begin position="222"/>
        <end position="245"/>
    </location>
</feature>
<dbReference type="PANTHER" id="PTHR11662">
    <property type="entry name" value="SOLUTE CARRIER FAMILY 17"/>
    <property type="match status" value="1"/>
</dbReference>
<feature type="transmembrane region" description="Helical" evidence="6">
    <location>
        <begin position="70"/>
        <end position="90"/>
    </location>
</feature>
<comment type="caution">
    <text evidence="8">The sequence shown here is derived from an EMBL/GenBank/DDBJ whole genome shotgun (WGS) entry which is preliminary data.</text>
</comment>
<keyword evidence="2 6" id="KW-0812">Transmembrane</keyword>
<evidence type="ECO:0000259" key="7">
    <source>
        <dbReference type="PROSITE" id="PS50850"/>
    </source>
</evidence>
<protein>
    <submittedName>
        <fullName evidence="8">54S ribosomal protein l4, mitochondrial</fullName>
    </submittedName>
</protein>
<proteinExistence type="predicted"/>
<dbReference type="EMBL" id="BLXT01003952">
    <property type="protein sequence ID" value="GFO08145.1"/>
    <property type="molecule type" value="Genomic_DNA"/>
</dbReference>
<evidence type="ECO:0000313" key="9">
    <source>
        <dbReference type="Proteomes" id="UP000735302"/>
    </source>
</evidence>
<dbReference type="PANTHER" id="PTHR11662:SF399">
    <property type="entry name" value="FI19708P1-RELATED"/>
    <property type="match status" value="1"/>
</dbReference>
<keyword evidence="8" id="KW-0687">Ribonucleoprotein</keyword>
<keyword evidence="8" id="KW-0689">Ribosomal protein</keyword>
<feature type="compositionally biased region" description="Basic and acidic residues" evidence="5">
    <location>
        <begin position="677"/>
        <end position="690"/>
    </location>
</feature>
<evidence type="ECO:0000256" key="1">
    <source>
        <dbReference type="ARBA" id="ARBA00004141"/>
    </source>
</evidence>
<sequence>MVHEDVSNCDNGVLSAGSDIDISVEASRSSELSIATKDIQPPQSATSKCRDVSEMAHPERARETTLSEEICSWHAVIYLLLHFSFITLNLPRSTTNMAFVCVDSKRREILAMANASGLSTDKGQGAWATEMAESINDNRTISLNRSLSVWNVHGDVMNDIHWDSGTKGLLLSAAFFLSSIGPILFDAIRQKISCRYALLSALLVNAILMFLSPELARISPHFLLVTQALLGLTLGANAPVVGTVLPNWTPEKQSLTASAITYAGYTVGTILSTLMNGFLCSVPVDNGWPFIYYNAGCMILIYSVAWFFFMSDTPETHRFISEREKAYILATRSKSLGDGSKSSRPPYLTIFRSLPVLTYIYVYTCFLWSVSIQFVYMPIYLSSVHGFSVQVTGVICSLMFCARCAGSIFWTAVGNTLTNKAILTSHMTRKACICTGLTLYALASAAVAFFDREDKWIAIGLLVFGMMNQSVSTSHLSALPMELAPRYSGTIVSINLSASLLFAISGPMTVAVLTPTGSYEEWRLVWYILCAVSLSSSIIFLLLGQAKLQPWAATDQNIAEQQCKAKDQTQDTPQIQHSERNMSEIIVCGSESKCDSIFKDQQEMYVLARNASNERKDLGCTSSEILNSNADYVNLAYVDGSYSDFLDCQLTSSQKNAFGGEAPSAVDNSETAQSRAVETKSNEDDVDRQVSQKLPQSTSMRKRGYPDMSKALRQSYRDEEHCTSVSHIAQREITRL</sequence>
<evidence type="ECO:0000256" key="3">
    <source>
        <dbReference type="ARBA" id="ARBA00022989"/>
    </source>
</evidence>
<feature type="transmembrane region" description="Helical" evidence="6">
    <location>
        <begin position="431"/>
        <end position="450"/>
    </location>
</feature>
<reference evidence="8 9" key="1">
    <citation type="journal article" date="2021" name="Elife">
        <title>Chloroplast acquisition without the gene transfer in kleptoplastic sea slugs, Plakobranchus ocellatus.</title>
        <authorList>
            <person name="Maeda T."/>
            <person name="Takahashi S."/>
            <person name="Yoshida T."/>
            <person name="Shimamura S."/>
            <person name="Takaki Y."/>
            <person name="Nagai Y."/>
            <person name="Toyoda A."/>
            <person name="Suzuki Y."/>
            <person name="Arimoto A."/>
            <person name="Ishii H."/>
            <person name="Satoh N."/>
            <person name="Nishiyama T."/>
            <person name="Hasebe M."/>
            <person name="Maruyama T."/>
            <person name="Minagawa J."/>
            <person name="Obokata J."/>
            <person name="Shigenobu S."/>
        </authorList>
    </citation>
    <scope>NUCLEOTIDE SEQUENCE [LARGE SCALE GENOMIC DNA]</scope>
</reference>
<dbReference type="PROSITE" id="PS50850">
    <property type="entry name" value="MFS"/>
    <property type="match status" value="1"/>
</dbReference>